<proteinExistence type="predicted"/>
<accession>Q6ZJL2</accession>
<name>Q6ZJL2_ORYSJ</name>
<feature type="region of interest" description="Disordered" evidence="1">
    <location>
        <begin position="182"/>
        <end position="226"/>
    </location>
</feature>
<evidence type="ECO:0000256" key="1">
    <source>
        <dbReference type="SAM" id="MobiDB-lite"/>
    </source>
</evidence>
<evidence type="ECO:0000313" key="4">
    <source>
        <dbReference type="Proteomes" id="UP000000763"/>
    </source>
</evidence>
<feature type="signal peptide" evidence="2">
    <location>
        <begin position="1"/>
        <end position="21"/>
    </location>
</feature>
<keyword evidence="2" id="KW-0732">Signal</keyword>
<evidence type="ECO:0000256" key="2">
    <source>
        <dbReference type="SAM" id="SignalP"/>
    </source>
</evidence>
<protein>
    <submittedName>
        <fullName evidence="3">Uncharacterized protein</fullName>
    </submittedName>
</protein>
<dbReference type="Proteomes" id="UP000000763">
    <property type="component" value="Chromosome 8"/>
</dbReference>
<feature type="compositionally biased region" description="Low complexity" evidence="1">
    <location>
        <begin position="213"/>
        <end position="226"/>
    </location>
</feature>
<feature type="chain" id="PRO_5004283823" evidence="2">
    <location>
        <begin position="22"/>
        <end position="283"/>
    </location>
</feature>
<sequence>MPLLVLIFFLVLGVLCPAAAAKEQLILNEFTSTNLHLRRHGDGLLDHADQQRTQNKQGPCLVLVPATRCPIARGMLAVLSPINYAFVIMFEELSNHGMCSAPMPPLPRPAAACSRIDADGVLVQLVGVHRLEDKKGGMKTEREEGRRARPLRPTLCGCGEEKAGDQEGERWKERRMTCFDGEVSERKPRGSGCGGLGGEISSKRQRSAARCKGGSTQSSSGAHHTGSGSVCYPLLAGLPSLPLVAAGSRIGGHSPGVFEKTENEKIEEIRKTRQAINVRLIEY</sequence>
<reference evidence="4" key="2">
    <citation type="journal article" date="2008" name="Nucleic Acids Res.">
        <title>The rice annotation project database (RAP-DB): 2008 update.</title>
        <authorList>
            <consortium name="The rice annotation project (RAP)"/>
        </authorList>
    </citation>
    <scope>GENOME REANNOTATION</scope>
    <source>
        <strain evidence="4">cv. Nipponbare</strain>
    </source>
</reference>
<evidence type="ECO:0000313" key="3">
    <source>
        <dbReference type="EMBL" id="BAD11576.1"/>
    </source>
</evidence>
<gene>
    <name evidence="3" type="primary">OJ1368_G08.6</name>
</gene>
<reference evidence="4" key="1">
    <citation type="journal article" date="2005" name="Nature">
        <title>The map-based sequence of the rice genome.</title>
        <authorList>
            <consortium name="International rice genome sequencing project (IRGSP)"/>
            <person name="Matsumoto T."/>
            <person name="Wu J."/>
            <person name="Kanamori H."/>
            <person name="Katayose Y."/>
            <person name="Fujisawa M."/>
            <person name="Namiki N."/>
            <person name="Mizuno H."/>
            <person name="Yamamoto K."/>
            <person name="Antonio B.A."/>
            <person name="Baba T."/>
            <person name="Sakata K."/>
            <person name="Nagamura Y."/>
            <person name="Aoki H."/>
            <person name="Arikawa K."/>
            <person name="Arita K."/>
            <person name="Bito T."/>
            <person name="Chiden Y."/>
            <person name="Fujitsuka N."/>
            <person name="Fukunaka R."/>
            <person name="Hamada M."/>
            <person name="Harada C."/>
            <person name="Hayashi A."/>
            <person name="Hijishita S."/>
            <person name="Honda M."/>
            <person name="Hosokawa S."/>
            <person name="Ichikawa Y."/>
            <person name="Idonuma A."/>
            <person name="Iijima M."/>
            <person name="Ikeda M."/>
            <person name="Ikeno M."/>
            <person name="Ito K."/>
            <person name="Ito S."/>
            <person name="Ito T."/>
            <person name="Ito Y."/>
            <person name="Ito Y."/>
            <person name="Iwabuchi A."/>
            <person name="Kamiya K."/>
            <person name="Karasawa W."/>
            <person name="Kurita K."/>
            <person name="Katagiri S."/>
            <person name="Kikuta A."/>
            <person name="Kobayashi H."/>
            <person name="Kobayashi N."/>
            <person name="Machita K."/>
            <person name="Maehara T."/>
            <person name="Masukawa M."/>
            <person name="Mizubayashi T."/>
            <person name="Mukai Y."/>
            <person name="Nagasaki H."/>
            <person name="Nagata Y."/>
            <person name="Naito S."/>
            <person name="Nakashima M."/>
            <person name="Nakama Y."/>
            <person name="Nakamichi Y."/>
            <person name="Nakamura M."/>
            <person name="Meguro A."/>
            <person name="Negishi M."/>
            <person name="Ohta I."/>
            <person name="Ohta T."/>
            <person name="Okamoto M."/>
            <person name="Ono N."/>
            <person name="Saji S."/>
            <person name="Sakaguchi M."/>
            <person name="Sakai K."/>
            <person name="Shibata M."/>
            <person name="Shimokawa T."/>
            <person name="Song J."/>
            <person name="Takazaki Y."/>
            <person name="Terasawa K."/>
            <person name="Tsugane M."/>
            <person name="Tsuji K."/>
            <person name="Ueda S."/>
            <person name="Waki K."/>
            <person name="Yamagata H."/>
            <person name="Yamamoto M."/>
            <person name="Yamamoto S."/>
            <person name="Yamane H."/>
            <person name="Yoshiki S."/>
            <person name="Yoshihara R."/>
            <person name="Yukawa K."/>
            <person name="Zhong H."/>
            <person name="Yano M."/>
            <person name="Yuan Q."/>
            <person name="Ouyang S."/>
            <person name="Liu J."/>
            <person name="Jones K.M."/>
            <person name="Gansberger K."/>
            <person name="Moffat K."/>
            <person name="Hill J."/>
            <person name="Bera J."/>
            <person name="Fadrosh D."/>
            <person name="Jin S."/>
            <person name="Johri S."/>
            <person name="Kim M."/>
            <person name="Overton L."/>
            <person name="Reardon M."/>
            <person name="Tsitrin T."/>
            <person name="Vuong H."/>
            <person name="Weaver B."/>
            <person name="Ciecko A."/>
            <person name="Tallon L."/>
            <person name="Jackson J."/>
            <person name="Pai G."/>
            <person name="Aken S.V."/>
            <person name="Utterback T."/>
            <person name="Reidmuller S."/>
            <person name="Feldblyum T."/>
            <person name="Hsiao J."/>
            <person name="Zismann V."/>
            <person name="Iobst S."/>
            <person name="de Vazeille A.R."/>
            <person name="Buell C.R."/>
            <person name="Ying K."/>
            <person name="Li Y."/>
            <person name="Lu T."/>
            <person name="Huang Y."/>
            <person name="Zhao Q."/>
            <person name="Feng Q."/>
            <person name="Zhang L."/>
            <person name="Zhu J."/>
            <person name="Weng Q."/>
            <person name="Mu J."/>
            <person name="Lu Y."/>
            <person name="Fan D."/>
            <person name="Liu Y."/>
            <person name="Guan J."/>
            <person name="Zhang Y."/>
            <person name="Yu S."/>
            <person name="Liu X."/>
            <person name="Zhang Y."/>
            <person name="Hong G."/>
            <person name="Han B."/>
            <person name="Choisne N."/>
            <person name="Demange N."/>
            <person name="Orjeda G."/>
            <person name="Samain S."/>
            <person name="Cattolico L."/>
            <person name="Pelletier E."/>
            <person name="Couloux A."/>
            <person name="Segurens B."/>
            <person name="Wincker P."/>
            <person name="D'Hont A."/>
            <person name="Scarpelli C."/>
            <person name="Weissenbach J."/>
            <person name="Salanoubat M."/>
            <person name="Quetier F."/>
            <person name="Yu Y."/>
            <person name="Kim H.R."/>
            <person name="Rambo T."/>
            <person name="Currie J."/>
            <person name="Collura K."/>
            <person name="Luo M."/>
            <person name="Yang T."/>
            <person name="Ammiraju J.S.S."/>
            <person name="Engler F."/>
            <person name="Soderlund C."/>
            <person name="Wing R.A."/>
            <person name="Palmer L.E."/>
            <person name="de la Bastide M."/>
            <person name="Spiegel L."/>
            <person name="Nascimento L."/>
            <person name="Zutavern T."/>
            <person name="O'Shaughnessy A."/>
            <person name="Dike S."/>
            <person name="Dedhia N."/>
            <person name="Preston R."/>
            <person name="Balija V."/>
            <person name="McCombie W.R."/>
            <person name="Chow T."/>
            <person name="Chen H."/>
            <person name="Chung M."/>
            <person name="Chen C."/>
            <person name="Shaw J."/>
            <person name="Wu H."/>
            <person name="Hsiao K."/>
            <person name="Chao Y."/>
            <person name="Chu M."/>
            <person name="Cheng C."/>
            <person name="Hour A."/>
            <person name="Lee P."/>
            <person name="Lin S."/>
            <person name="Lin Y."/>
            <person name="Liou J."/>
            <person name="Liu S."/>
            <person name="Hsing Y."/>
            <person name="Raghuvanshi S."/>
            <person name="Mohanty A."/>
            <person name="Bharti A.K."/>
            <person name="Gaur A."/>
            <person name="Gupta V."/>
            <person name="Kumar D."/>
            <person name="Ravi V."/>
            <person name="Vij S."/>
            <person name="Kapur A."/>
            <person name="Khurana P."/>
            <person name="Khurana P."/>
            <person name="Khurana J.P."/>
            <person name="Tyagi A.K."/>
            <person name="Gaikwad K."/>
            <person name="Singh A."/>
            <person name="Dalal V."/>
            <person name="Srivastava S."/>
            <person name="Dixit A."/>
            <person name="Pal A.K."/>
            <person name="Ghazi I.A."/>
            <person name="Yadav M."/>
            <person name="Pandit A."/>
            <person name="Bhargava A."/>
            <person name="Sureshbabu K."/>
            <person name="Batra K."/>
            <person name="Sharma T.R."/>
            <person name="Mohapatra T."/>
            <person name="Singh N.K."/>
            <person name="Messing J."/>
            <person name="Nelson A.B."/>
            <person name="Fuks G."/>
            <person name="Kavchok S."/>
            <person name="Keizer G."/>
            <person name="Linton E."/>
            <person name="Llaca V."/>
            <person name="Song R."/>
            <person name="Tanyolac B."/>
            <person name="Young S."/>
            <person name="Ho-Il K."/>
            <person name="Hahn J.H."/>
            <person name="Sangsakoo G."/>
            <person name="Vanavichit A."/>
            <person name="de Mattos Luiz.A.T."/>
            <person name="Zimmer P.D."/>
            <person name="Malone G."/>
            <person name="Dellagostin O."/>
            <person name="de Oliveira A.C."/>
            <person name="Bevan M."/>
            <person name="Bancroft I."/>
            <person name="Minx P."/>
            <person name="Cordum H."/>
            <person name="Wilson R."/>
            <person name="Cheng Z."/>
            <person name="Jin W."/>
            <person name="Jiang J."/>
            <person name="Leong S.A."/>
            <person name="Iwama H."/>
            <person name="Gojobori T."/>
            <person name="Itoh T."/>
            <person name="Niimura Y."/>
            <person name="Fujii Y."/>
            <person name="Habara T."/>
            <person name="Sakai H."/>
            <person name="Sato Y."/>
            <person name="Wilson G."/>
            <person name="Kumar K."/>
            <person name="McCouch S."/>
            <person name="Juretic N."/>
            <person name="Hoen D."/>
            <person name="Wright S."/>
            <person name="Bruskiewich R."/>
            <person name="Bureau T."/>
            <person name="Miyao A."/>
            <person name="Hirochika H."/>
            <person name="Nishikawa T."/>
            <person name="Kadowaki K."/>
            <person name="Sugiura M."/>
            <person name="Burr B."/>
            <person name="Sasaki T."/>
        </authorList>
    </citation>
    <scope>NUCLEOTIDE SEQUENCE [LARGE SCALE GENOMIC DNA]</scope>
    <source>
        <strain evidence="4">cv. Nipponbare</strain>
    </source>
</reference>
<dbReference type="AlphaFoldDB" id="Q6ZJL2"/>
<dbReference type="EMBL" id="AP003911">
    <property type="protein sequence ID" value="BAD11576.1"/>
    <property type="molecule type" value="Genomic_DNA"/>
</dbReference>
<organism evidence="3 4">
    <name type="scientific">Oryza sativa subsp. japonica</name>
    <name type="common">Rice</name>
    <dbReference type="NCBI Taxonomy" id="39947"/>
    <lineage>
        <taxon>Eukaryota</taxon>
        <taxon>Viridiplantae</taxon>
        <taxon>Streptophyta</taxon>
        <taxon>Embryophyta</taxon>
        <taxon>Tracheophyta</taxon>
        <taxon>Spermatophyta</taxon>
        <taxon>Magnoliopsida</taxon>
        <taxon>Liliopsida</taxon>
        <taxon>Poales</taxon>
        <taxon>Poaceae</taxon>
        <taxon>BOP clade</taxon>
        <taxon>Oryzoideae</taxon>
        <taxon>Oryzeae</taxon>
        <taxon>Oryzinae</taxon>
        <taxon>Oryza</taxon>
        <taxon>Oryza sativa</taxon>
    </lineage>
</organism>